<keyword evidence="3" id="KW-1185">Reference proteome</keyword>
<evidence type="ECO:0008006" key="4">
    <source>
        <dbReference type="Google" id="ProtNLM"/>
    </source>
</evidence>
<reference evidence="2" key="1">
    <citation type="journal article" date="2016" name="Nat. Genet.">
        <title>A high-quality carrot genome assembly provides new insights into carotenoid accumulation and asterid genome evolution.</title>
        <authorList>
            <person name="Iorizzo M."/>
            <person name="Ellison S."/>
            <person name="Senalik D."/>
            <person name="Zeng P."/>
            <person name="Satapoomin P."/>
            <person name="Huang J."/>
            <person name="Bowman M."/>
            <person name="Iovene M."/>
            <person name="Sanseverino W."/>
            <person name="Cavagnaro P."/>
            <person name="Yildiz M."/>
            <person name="Macko-Podgorni A."/>
            <person name="Moranska E."/>
            <person name="Grzebelus E."/>
            <person name="Grzebelus D."/>
            <person name="Ashrafi H."/>
            <person name="Zheng Z."/>
            <person name="Cheng S."/>
            <person name="Spooner D."/>
            <person name="Van Deynze A."/>
            <person name="Simon P."/>
        </authorList>
    </citation>
    <scope>NUCLEOTIDE SEQUENCE</scope>
    <source>
        <tissue evidence="2">Leaf</tissue>
    </source>
</reference>
<feature type="compositionally biased region" description="Polar residues" evidence="1">
    <location>
        <begin position="146"/>
        <end position="164"/>
    </location>
</feature>
<feature type="compositionally biased region" description="Basic and acidic residues" evidence="1">
    <location>
        <begin position="169"/>
        <end position="180"/>
    </location>
</feature>
<evidence type="ECO:0000313" key="3">
    <source>
        <dbReference type="Proteomes" id="UP000077755"/>
    </source>
</evidence>
<accession>A0AAF1BC31</accession>
<dbReference type="Gene3D" id="2.40.50.140">
    <property type="entry name" value="Nucleic acid-binding proteins"/>
    <property type="match status" value="1"/>
</dbReference>
<dbReference type="AlphaFoldDB" id="A0AAF1BC31"/>
<dbReference type="InterPro" id="IPR012340">
    <property type="entry name" value="NA-bd_OB-fold"/>
</dbReference>
<gene>
    <name evidence="2" type="ORF">DCAR_0831107</name>
</gene>
<dbReference type="EMBL" id="CP093350">
    <property type="protein sequence ID" value="WOH11617.1"/>
    <property type="molecule type" value="Genomic_DNA"/>
</dbReference>
<proteinExistence type="predicted"/>
<evidence type="ECO:0000256" key="1">
    <source>
        <dbReference type="SAM" id="MobiDB-lite"/>
    </source>
</evidence>
<dbReference type="SUPFAM" id="SSF50249">
    <property type="entry name" value="Nucleic acid-binding proteins"/>
    <property type="match status" value="1"/>
</dbReference>
<evidence type="ECO:0000313" key="2">
    <source>
        <dbReference type="EMBL" id="WOH11617.1"/>
    </source>
</evidence>
<feature type="region of interest" description="Disordered" evidence="1">
    <location>
        <begin position="146"/>
        <end position="191"/>
    </location>
</feature>
<dbReference type="Proteomes" id="UP000077755">
    <property type="component" value="Chromosome 8"/>
</dbReference>
<sequence>MNWFCNYCIPCDVDLEQVGNRFKCPKCGKFKPYPDRRYEFSMLCSNKTGTIPILWSSEELTRFTGKTVYDVLGDESQVGDGDKFPPILQQFEKKSYAFTLCISKENVLQGSNLYTAIKVTDPAEMWESLDNTKDITAPLQQTEISQDITMVKSNSPSTGESTNKTKSRKTTDPVEMDLPHKTPQRKAKHVKIEKVRIKV</sequence>
<name>A0AAF1BC31_DAUCS</name>
<reference evidence="2" key="2">
    <citation type="submission" date="2022-03" db="EMBL/GenBank/DDBJ databases">
        <title>Draft title - Genomic analysis of global carrot germplasm unveils the trajectory of domestication and the origin of high carotenoid orange carrot.</title>
        <authorList>
            <person name="Iorizzo M."/>
            <person name="Ellison S."/>
            <person name="Senalik D."/>
            <person name="Macko-Podgorni A."/>
            <person name="Grzebelus D."/>
            <person name="Bostan H."/>
            <person name="Rolling W."/>
            <person name="Curaba J."/>
            <person name="Simon P."/>
        </authorList>
    </citation>
    <scope>NUCLEOTIDE SEQUENCE</scope>
    <source>
        <tissue evidence="2">Leaf</tissue>
    </source>
</reference>
<organism evidence="2 3">
    <name type="scientific">Daucus carota subsp. sativus</name>
    <name type="common">Carrot</name>
    <dbReference type="NCBI Taxonomy" id="79200"/>
    <lineage>
        <taxon>Eukaryota</taxon>
        <taxon>Viridiplantae</taxon>
        <taxon>Streptophyta</taxon>
        <taxon>Embryophyta</taxon>
        <taxon>Tracheophyta</taxon>
        <taxon>Spermatophyta</taxon>
        <taxon>Magnoliopsida</taxon>
        <taxon>eudicotyledons</taxon>
        <taxon>Gunneridae</taxon>
        <taxon>Pentapetalae</taxon>
        <taxon>asterids</taxon>
        <taxon>campanulids</taxon>
        <taxon>Apiales</taxon>
        <taxon>Apiaceae</taxon>
        <taxon>Apioideae</taxon>
        <taxon>Scandiceae</taxon>
        <taxon>Daucinae</taxon>
        <taxon>Daucus</taxon>
        <taxon>Daucus sect. Daucus</taxon>
    </lineage>
</organism>
<protein>
    <recommendedName>
        <fullName evidence="4">Replication factor A C-terminal domain-containing protein</fullName>
    </recommendedName>
</protein>